<organism evidence="2">
    <name type="scientific">uncultured Thermomicrobiales bacterium</name>
    <dbReference type="NCBI Taxonomy" id="1645740"/>
    <lineage>
        <taxon>Bacteria</taxon>
        <taxon>Pseudomonadati</taxon>
        <taxon>Thermomicrobiota</taxon>
        <taxon>Thermomicrobia</taxon>
        <taxon>Thermomicrobiales</taxon>
        <taxon>environmental samples</taxon>
    </lineage>
</organism>
<proteinExistence type="predicted"/>
<accession>A0A6J4VN00</accession>
<dbReference type="Gene3D" id="3.90.1200.10">
    <property type="match status" value="1"/>
</dbReference>
<dbReference type="InterPro" id="IPR002575">
    <property type="entry name" value="Aminoglycoside_PTrfase"/>
</dbReference>
<reference evidence="2" key="1">
    <citation type="submission" date="2020-02" db="EMBL/GenBank/DDBJ databases">
        <authorList>
            <person name="Meier V. D."/>
        </authorList>
    </citation>
    <scope>NUCLEOTIDE SEQUENCE</scope>
    <source>
        <strain evidence="2">AVDCRST_MAG18</strain>
    </source>
</reference>
<dbReference type="SUPFAM" id="SSF56112">
    <property type="entry name" value="Protein kinase-like (PK-like)"/>
    <property type="match status" value="1"/>
</dbReference>
<evidence type="ECO:0000313" key="2">
    <source>
        <dbReference type="EMBL" id="CAA9580745.1"/>
    </source>
</evidence>
<name>A0A6J4VN00_9BACT</name>
<dbReference type="Pfam" id="PF01636">
    <property type="entry name" value="APH"/>
    <property type="match status" value="1"/>
</dbReference>
<sequence>MILLVDMQCRDGCVVGQSATDDLTPRIVELGAQLARHYPAWDVSDLTVAGAGLNFLVCRAETSAFGPVALRVPWVRTLVNDTDGILDARRLLIQEAALTAHVRAHSLPCPAIRALHLGADGYDFLASEFVVSDGSAPDRRAFGRLMRALHRIPPPELALIEAGAGTFHGRIAARLTERAAAFARLTGAPLPLPSEDALAGLLAPRTAHRAILHMDARPANLFAREGRLVAIADWGNALIGDPALELARIAESGHLDDEFLGGYGDDPLGALPPALATIYRLDTVVMLALVFLAEAPDPEAARAMIARARALAAAL</sequence>
<feature type="domain" description="Aminoglycoside phosphotransferase" evidence="1">
    <location>
        <begin position="48"/>
        <end position="270"/>
    </location>
</feature>
<dbReference type="AlphaFoldDB" id="A0A6J4VN00"/>
<evidence type="ECO:0000259" key="1">
    <source>
        <dbReference type="Pfam" id="PF01636"/>
    </source>
</evidence>
<protein>
    <recommendedName>
        <fullName evidence="1">Aminoglycoside phosphotransferase domain-containing protein</fullName>
    </recommendedName>
</protein>
<gene>
    <name evidence="2" type="ORF">AVDCRST_MAG18-3094</name>
</gene>
<dbReference type="EMBL" id="CADCWN010000234">
    <property type="protein sequence ID" value="CAA9580745.1"/>
    <property type="molecule type" value="Genomic_DNA"/>
</dbReference>
<dbReference type="InterPro" id="IPR011009">
    <property type="entry name" value="Kinase-like_dom_sf"/>
</dbReference>